<proteinExistence type="predicted"/>
<dbReference type="EMBL" id="CP042436">
    <property type="protein sequence ID" value="QEC62154.1"/>
    <property type="molecule type" value="Genomic_DNA"/>
</dbReference>
<protein>
    <recommendedName>
        <fullName evidence="1">Arm DNA-binding domain-containing protein</fullName>
    </recommendedName>
</protein>
<name>A0A5B8UT28_9SPHI</name>
<evidence type="ECO:0000313" key="2">
    <source>
        <dbReference type="EMBL" id="QEC62154.1"/>
    </source>
</evidence>
<sequence length="87" mass="9825">MVTYKVLLDARRPKSDGTYAVTIRITHDRKSTTFNTGVFVKKEQWLLEKCSISNVHPNAGLLNKTVTETYLRVQKSVLELESNGEGV</sequence>
<dbReference type="RefSeq" id="WP_147030731.1">
    <property type="nucleotide sequence ID" value="NZ_CP042436.1"/>
</dbReference>
<dbReference type="AlphaFoldDB" id="A0A5B8UT28"/>
<feature type="domain" description="Arm DNA-binding" evidence="1">
    <location>
        <begin position="7"/>
        <end position="85"/>
    </location>
</feature>
<organism evidence="2 3">
    <name type="scientific">Mucilaginibacter ginsenosidivorans</name>
    <dbReference type="NCBI Taxonomy" id="398053"/>
    <lineage>
        <taxon>Bacteria</taxon>
        <taxon>Pseudomonadati</taxon>
        <taxon>Bacteroidota</taxon>
        <taxon>Sphingobacteriia</taxon>
        <taxon>Sphingobacteriales</taxon>
        <taxon>Sphingobacteriaceae</taxon>
        <taxon>Mucilaginibacter</taxon>
    </lineage>
</organism>
<dbReference type="Pfam" id="PF17293">
    <property type="entry name" value="Arm-DNA-bind_5"/>
    <property type="match status" value="1"/>
</dbReference>
<dbReference type="InterPro" id="IPR035386">
    <property type="entry name" value="Arm-DNA-bind_5"/>
</dbReference>
<gene>
    <name evidence="2" type="ORF">FRZ54_06005</name>
</gene>
<evidence type="ECO:0000259" key="1">
    <source>
        <dbReference type="Pfam" id="PF17293"/>
    </source>
</evidence>
<keyword evidence="3" id="KW-1185">Reference proteome</keyword>
<dbReference type="KEGG" id="mgin:FRZ54_06005"/>
<evidence type="ECO:0000313" key="3">
    <source>
        <dbReference type="Proteomes" id="UP000321479"/>
    </source>
</evidence>
<accession>A0A5B8UT28</accession>
<reference evidence="2 3" key="1">
    <citation type="journal article" date="2017" name="Curr. Microbiol.">
        <title>Mucilaginibacter ginsenosidivorans sp. nov., Isolated from Soil of Ginseng Field.</title>
        <authorList>
            <person name="Kim M.M."/>
            <person name="Siddiqi M.Z."/>
            <person name="Im W.T."/>
        </authorList>
    </citation>
    <scope>NUCLEOTIDE SEQUENCE [LARGE SCALE GENOMIC DNA]</scope>
    <source>
        <strain evidence="2 3">Gsoil 3017</strain>
    </source>
</reference>
<dbReference type="OrthoDB" id="5326076at2"/>
<dbReference type="Proteomes" id="UP000321479">
    <property type="component" value="Chromosome"/>
</dbReference>